<keyword evidence="1" id="KW-0732">Signal</keyword>
<evidence type="ECO:0000313" key="3">
    <source>
        <dbReference type="EMBL" id="WFL76064.1"/>
    </source>
</evidence>
<dbReference type="RefSeq" id="WP_278014830.1">
    <property type="nucleotide sequence ID" value="NZ_CP121106.1"/>
</dbReference>
<reference evidence="3 4" key="1">
    <citation type="submission" date="2023-03" db="EMBL/GenBank/DDBJ databases">
        <title>Altererythrobacter sp. CAU 1644 isolated from sand.</title>
        <authorList>
            <person name="Kim W."/>
        </authorList>
    </citation>
    <scope>NUCLEOTIDE SEQUENCE [LARGE SCALE GENOMIC DNA]</scope>
    <source>
        <strain evidence="3 4">CAU 1644</strain>
    </source>
</reference>
<evidence type="ECO:0000313" key="4">
    <source>
        <dbReference type="Proteomes" id="UP001215827"/>
    </source>
</evidence>
<sequence>MRGAAGLAIAAVSLALAACDASEAADSADSAAPIVEAAPTVSTIDAMQLQTLLEDGGIRLVDVRTDEEVAGGVIPGAEHVVLDDFDPARLDLSDGREVVLYCRSGRRSEFAAQRLAEHTGKPARHLEGGITAWADAGHPIVQD</sequence>
<protein>
    <submittedName>
        <fullName evidence="3">Rhodanese-like domain-containing protein</fullName>
    </submittedName>
</protein>
<dbReference type="SMART" id="SM00450">
    <property type="entry name" value="RHOD"/>
    <property type="match status" value="1"/>
</dbReference>
<name>A0ABY8FM22_9SPHN</name>
<dbReference type="PROSITE" id="PS50206">
    <property type="entry name" value="RHODANESE_3"/>
    <property type="match status" value="1"/>
</dbReference>
<dbReference type="PANTHER" id="PTHR44086">
    <property type="entry name" value="THIOSULFATE SULFURTRANSFERASE RDL2, MITOCHONDRIAL-RELATED"/>
    <property type="match status" value="1"/>
</dbReference>
<dbReference type="InterPro" id="IPR036873">
    <property type="entry name" value="Rhodanese-like_dom_sf"/>
</dbReference>
<evidence type="ECO:0000256" key="1">
    <source>
        <dbReference type="SAM" id="SignalP"/>
    </source>
</evidence>
<dbReference type="Gene3D" id="3.40.250.10">
    <property type="entry name" value="Rhodanese-like domain"/>
    <property type="match status" value="1"/>
</dbReference>
<feature type="signal peptide" evidence="1">
    <location>
        <begin position="1"/>
        <end position="17"/>
    </location>
</feature>
<accession>A0ABY8FM22</accession>
<proteinExistence type="predicted"/>
<dbReference type="EMBL" id="CP121106">
    <property type="protein sequence ID" value="WFL76064.1"/>
    <property type="molecule type" value="Genomic_DNA"/>
</dbReference>
<dbReference type="CDD" id="cd00158">
    <property type="entry name" value="RHOD"/>
    <property type="match status" value="1"/>
</dbReference>
<dbReference type="PROSITE" id="PS51257">
    <property type="entry name" value="PROKAR_LIPOPROTEIN"/>
    <property type="match status" value="1"/>
</dbReference>
<dbReference type="Proteomes" id="UP001215827">
    <property type="component" value="Chromosome"/>
</dbReference>
<dbReference type="PANTHER" id="PTHR44086:SF13">
    <property type="entry name" value="THIOSULFATE SULFURTRANSFERASE PSPE"/>
    <property type="match status" value="1"/>
</dbReference>
<organism evidence="3 4">
    <name type="scientific">Altererythrobacter arenosus</name>
    <dbReference type="NCBI Taxonomy" id="3032592"/>
    <lineage>
        <taxon>Bacteria</taxon>
        <taxon>Pseudomonadati</taxon>
        <taxon>Pseudomonadota</taxon>
        <taxon>Alphaproteobacteria</taxon>
        <taxon>Sphingomonadales</taxon>
        <taxon>Erythrobacteraceae</taxon>
        <taxon>Altererythrobacter</taxon>
    </lineage>
</organism>
<dbReference type="InterPro" id="IPR001763">
    <property type="entry name" value="Rhodanese-like_dom"/>
</dbReference>
<dbReference type="Pfam" id="PF00581">
    <property type="entry name" value="Rhodanese"/>
    <property type="match status" value="1"/>
</dbReference>
<evidence type="ECO:0000259" key="2">
    <source>
        <dbReference type="PROSITE" id="PS50206"/>
    </source>
</evidence>
<gene>
    <name evidence="3" type="ORF">P7228_08590</name>
</gene>
<keyword evidence="4" id="KW-1185">Reference proteome</keyword>
<dbReference type="SUPFAM" id="SSF52821">
    <property type="entry name" value="Rhodanese/Cell cycle control phosphatase"/>
    <property type="match status" value="1"/>
</dbReference>
<feature type="domain" description="Rhodanese" evidence="2">
    <location>
        <begin position="54"/>
        <end position="142"/>
    </location>
</feature>
<feature type="chain" id="PRO_5047195086" evidence="1">
    <location>
        <begin position="18"/>
        <end position="143"/>
    </location>
</feature>